<organism evidence="1 2">
    <name type="scientific">Ornithinibacillus halophilus</name>
    <dbReference type="NCBI Taxonomy" id="930117"/>
    <lineage>
        <taxon>Bacteria</taxon>
        <taxon>Bacillati</taxon>
        <taxon>Bacillota</taxon>
        <taxon>Bacilli</taxon>
        <taxon>Bacillales</taxon>
        <taxon>Bacillaceae</taxon>
        <taxon>Ornithinibacillus</taxon>
    </lineage>
</organism>
<gene>
    <name evidence="1" type="ORF">SAMN05216225_102932</name>
</gene>
<name>A0A1M5JC89_9BACI</name>
<reference evidence="1 2" key="1">
    <citation type="submission" date="2016-11" db="EMBL/GenBank/DDBJ databases">
        <authorList>
            <person name="Jaros S."/>
            <person name="Januszkiewicz K."/>
            <person name="Wedrychowicz H."/>
        </authorList>
    </citation>
    <scope>NUCLEOTIDE SEQUENCE [LARGE SCALE GENOMIC DNA]</scope>
    <source>
        <strain evidence="1 2">IBRC-M 10683</strain>
    </source>
</reference>
<keyword evidence="2" id="KW-1185">Reference proteome</keyword>
<sequence>MGDFEAVYIELDKNSRLMASLEFFYCFPVQAIKRLPIKFQLKMVYNKYK</sequence>
<dbReference type="AlphaFoldDB" id="A0A1M5JC89"/>
<evidence type="ECO:0000313" key="1">
    <source>
        <dbReference type="EMBL" id="SHG38182.1"/>
    </source>
</evidence>
<dbReference type="EMBL" id="FQVW01000029">
    <property type="protein sequence ID" value="SHG38182.1"/>
    <property type="molecule type" value="Genomic_DNA"/>
</dbReference>
<accession>A0A1M5JC89</accession>
<dbReference type="STRING" id="930117.SAMN05216225_102932"/>
<evidence type="ECO:0000313" key="2">
    <source>
        <dbReference type="Proteomes" id="UP000183988"/>
    </source>
</evidence>
<protein>
    <submittedName>
        <fullName evidence="1">Uncharacterized protein</fullName>
    </submittedName>
</protein>
<proteinExistence type="predicted"/>
<dbReference type="Proteomes" id="UP000183988">
    <property type="component" value="Unassembled WGS sequence"/>
</dbReference>